<evidence type="ECO:0000256" key="1">
    <source>
        <dbReference type="SAM" id="MobiDB-lite"/>
    </source>
</evidence>
<dbReference type="Gene3D" id="1.10.510.10">
    <property type="entry name" value="Transferase(Phosphotransferase) domain 1"/>
    <property type="match status" value="1"/>
</dbReference>
<dbReference type="EMBL" id="CP073249">
    <property type="protein sequence ID" value="QUF08224.1"/>
    <property type="molecule type" value="Genomic_DNA"/>
</dbReference>
<dbReference type="InterPro" id="IPR011009">
    <property type="entry name" value="Kinase-like_dom_sf"/>
</dbReference>
<reference evidence="3" key="1">
    <citation type="submission" date="2021-04" db="EMBL/GenBank/DDBJ databases">
        <title>Genomic sequence of Actinosynnema pretiosum subsp. pretiosum ATCC 31280 (C-14919).</title>
        <authorList>
            <person name="Bai L."/>
            <person name="Wang X."/>
            <person name="Xiao Y."/>
        </authorList>
    </citation>
    <scope>NUCLEOTIDE SEQUENCE</scope>
    <source>
        <strain evidence="3">ATCC 31280</strain>
    </source>
</reference>
<evidence type="ECO:0000313" key="4">
    <source>
        <dbReference type="Proteomes" id="UP000677152"/>
    </source>
</evidence>
<feature type="region of interest" description="Disordered" evidence="1">
    <location>
        <begin position="68"/>
        <end position="111"/>
    </location>
</feature>
<evidence type="ECO:0000259" key="2">
    <source>
        <dbReference type="PROSITE" id="PS50011"/>
    </source>
</evidence>
<dbReference type="Proteomes" id="UP000677152">
    <property type="component" value="Chromosome"/>
</dbReference>
<gene>
    <name evidence="3" type="ORF">KCV87_28725</name>
</gene>
<keyword evidence="3" id="KW-0418">Kinase</keyword>
<accession>A0AA45R7S7</accession>
<sequence>MAGSRGGGRAVEEHGPLPERAGAVLGAGSAEGLAAIHEHVVHRDLKAGDVLLSRSGPRIIDFGVARALDGSPATTRATPPKPTDDQPATGLVLGLLAASSPSSPPTGSCPR</sequence>
<name>A0AA45R7S7_9PSEU</name>
<feature type="domain" description="Protein kinase" evidence="2">
    <location>
        <begin position="1"/>
        <end position="111"/>
    </location>
</feature>
<organism evidence="3 4">
    <name type="scientific">Actinosynnema pretiosum subsp. pretiosum</name>
    <dbReference type="NCBI Taxonomy" id="103721"/>
    <lineage>
        <taxon>Bacteria</taxon>
        <taxon>Bacillati</taxon>
        <taxon>Actinomycetota</taxon>
        <taxon>Actinomycetes</taxon>
        <taxon>Pseudonocardiales</taxon>
        <taxon>Pseudonocardiaceae</taxon>
        <taxon>Actinosynnema</taxon>
    </lineage>
</organism>
<evidence type="ECO:0000313" key="3">
    <source>
        <dbReference type="EMBL" id="QUF08224.1"/>
    </source>
</evidence>
<proteinExistence type="predicted"/>
<dbReference type="InterPro" id="IPR000719">
    <property type="entry name" value="Prot_kinase_dom"/>
</dbReference>
<feature type="region of interest" description="Disordered" evidence="1">
    <location>
        <begin position="1"/>
        <end position="23"/>
    </location>
</feature>
<protein>
    <submittedName>
        <fullName evidence="3">Protein kinase</fullName>
    </submittedName>
</protein>
<dbReference type="Pfam" id="PF00069">
    <property type="entry name" value="Pkinase"/>
    <property type="match status" value="1"/>
</dbReference>
<feature type="compositionally biased region" description="Low complexity" evidence="1">
    <location>
        <begin position="87"/>
        <end position="111"/>
    </location>
</feature>
<keyword evidence="3" id="KW-0808">Transferase</keyword>
<dbReference type="AlphaFoldDB" id="A0AA45R7S7"/>
<dbReference type="GO" id="GO:0004672">
    <property type="term" value="F:protein kinase activity"/>
    <property type="evidence" value="ECO:0007669"/>
    <property type="project" value="InterPro"/>
</dbReference>
<dbReference type="GO" id="GO:0005524">
    <property type="term" value="F:ATP binding"/>
    <property type="evidence" value="ECO:0007669"/>
    <property type="project" value="InterPro"/>
</dbReference>
<dbReference type="SUPFAM" id="SSF56112">
    <property type="entry name" value="Protein kinase-like (PK-like)"/>
    <property type="match status" value="1"/>
</dbReference>
<dbReference type="PROSITE" id="PS50011">
    <property type="entry name" value="PROTEIN_KINASE_DOM"/>
    <property type="match status" value="1"/>
</dbReference>